<dbReference type="InterPro" id="IPR036390">
    <property type="entry name" value="WH_DNA-bd_sf"/>
</dbReference>
<dbReference type="PANTHER" id="PTHR12585:SF54">
    <property type="entry name" value="RAD21 COHESIN COMPLEX COMPONENT LIKE 1 ISOFORM X1"/>
    <property type="match status" value="1"/>
</dbReference>
<dbReference type="Ensembl" id="ENSNFUT00015011372.1">
    <property type="protein sequence ID" value="ENSNFUP00015010826.1"/>
    <property type="gene ID" value="ENSNFUG00015005349.1"/>
</dbReference>
<dbReference type="Gene3D" id="1.10.10.580">
    <property type="entry name" value="Structural maintenance of chromosome 1. Chain E"/>
    <property type="match status" value="1"/>
</dbReference>
<keyword evidence="11" id="KW-1185">Reference proteome</keyword>
<sequence length="539" mass="60671">MVFYTQLFTSNRGPLSKIWLAAHWERKLTKAHVFECNLETTIRNVKDIMFPKMKTGLRTFGHLLIGVVRIYSKKTKYLYEDCSDAHVKIKMAFRPGQTDLPEEGLEAKLKAITLVEDFTAFDTQLPLSSDMDVVGDALLNQCRPEEITLKEDFRNDFLIVKIDKTPSQSVSLLDRTLDSLTQHGDTFGDEDRGLDFLDFLTDGSDRFGLLNSILDEPLDENQESSTPKDPQHERADVMVDPMEVDAPALKTPLLSGVETAFVLEPVAITPNSDRKKGKRKRKLVVDQTKELSSGSIRDQLSDYSELIGQFDMAPPTEKIMQCLEGGGADRLFSQPGSTPVNPQIKELFATSVFKLRHFSVTEEVEEMRQDGQEGQRDVITGNISVTHSLADAGETHCTELTALDHVNDNQETNSEIQQDENNSETGYPELLSEDSMFVHPSHMELDSASLHTQSLLDSQDLEEKRSTRRVLKLLRALKQGQSSRDPIFSVQAFCEGNNRSQAANTFFCFLVLTKQQAIQLHQSAPYQDISVTPGPRFYQ</sequence>
<evidence type="ECO:0000256" key="3">
    <source>
        <dbReference type="ARBA" id="ARBA00009870"/>
    </source>
</evidence>
<keyword evidence="6" id="KW-0539">Nucleus</keyword>
<dbReference type="OMA" id="QLMLWKE"/>
<dbReference type="InterPro" id="IPR039781">
    <property type="entry name" value="Rad21/Rec8-like"/>
</dbReference>
<dbReference type="InterPro" id="IPR006910">
    <property type="entry name" value="Rad21_Rec8_N"/>
</dbReference>
<feature type="domain" description="Rad21/Rec8-like protein N-terminal" evidence="8">
    <location>
        <begin position="3"/>
        <end position="104"/>
    </location>
</feature>
<dbReference type="GO" id="GO:0008278">
    <property type="term" value="C:cohesin complex"/>
    <property type="evidence" value="ECO:0007669"/>
    <property type="project" value="InterPro"/>
</dbReference>
<dbReference type="Pfam" id="PF04824">
    <property type="entry name" value="Rad21_Rec8"/>
    <property type="match status" value="1"/>
</dbReference>
<dbReference type="GeneID" id="107391265"/>
<evidence type="ECO:0000256" key="1">
    <source>
        <dbReference type="ARBA" id="ARBA00004123"/>
    </source>
</evidence>
<dbReference type="CDD" id="cd21792">
    <property type="entry name" value="Rad21_Rec8_M_NXP1-like"/>
    <property type="match status" value="1"/>
</dbReference>
<keyword evidence="4" id="KW-0158">Chromosome</keyword>
<dbReference type="PANTHER" id="PTHR12585">
    <property type="entry name" value="SCC1 / RAD21 FAMILY MEMBER"/>
    <property type="match status" value="1"/>
</dbReference>
<keyword evidence="5" id="KW-0159">Chromosome partition</keyword>
<evidence type="ECO:0000256" key="6">
    <source>
        <dbReference type="ARBA" id="ARBA00023242"/>
    </source>
</evidence>
<reference evidence="9" key="2">
    <citation type="submission" date="2020-03" db="EMBL/GenBank/DDBJ databases">
        <title>Intra-Species Differences in Population Size shape Life History and Genome Evolution.</title>
        <authorList>
            <person name="Willemsen D."/>
            <person name="Cui R."/>
            <person name="Valenzano D.R."/>
        </authorList>
    </citation>
    <scope>NUCLEOTIDE SEQUENCE</scope>
    <source>
        <strain evidence="9">GRZ</strain>
        <tissue evidence="9">Whole</tissue>
    </source>
</reference>
<dbReference type="Proteomes" id="UP000822369">
    <property type="component" value="Chromosome 13"/>
</dbReference>
<dbReference type="GO" id="GO:0007059">
    <property type="term" value="P:chromosome segregation"/>
    <property type="evidence" value="ECO:0007669"/>
    <property type="project" value="UniProtKB-KW"/>
</dbReference>
<gene>
    <name evidence="10" type="primary">rad21l1</name>
    <name evidence="9" type="ORF">G4P62_014711</name>
</gene>
<comment type="similarity">
    <text evidence="3">Belongs to the rad21 family.</text>
</comment>
<evidence type="ECO:0000256" key="5">
    <source>
        <dbReference type="ARBA" id="ARBA00022829"/>
    </source>
</evidence>
<dbReference type="OrthoDB" id="10071381at2759"/>
<reference evidence="10" key="1">
    <citation type="submission" date="2014-08" db="EMBL/GenBank/DDBJ databases">
        <authorList>
            <person name="Senf B."/>
            <person name="Petzold A."/>
            <person name="Downie B.R."/>
            <person name="Koch P."/>
            <person name="Platzer M."/>
        </authorList>
    </citation>
    <scope>NUCLEOTIDE SEQUENCE [LARGE SCALE GENOMIC DNA]</scope>
    <source>
        <strain evidence="10">GRZ</strain>
    </source>
</reference>
<reference evidence="10" key="3">
    <citation type="submission" date="2025-05" db="UniProtKB">
        <authorList>
            <consortium name="Ensembl"/>
        </authorList>
    </citation>
    <scope>IDENTIFICATION</scope>
</reference>
<dbReference type="InterPro" id="IPR023093">
    <property type="entry name" value="ScpA-like_C"/>
</dbReference>
<dbReference type="SUPFAM" id="SSF46785">
    <property type="entry name" value="Winged helix' DNA-binding domain"/>
    <property type="match status" value="1"/>
</dbReference>
<evidence type="ECO:0000259" key="7">
    <source>
        <dbReference type="Pfam" id="PF04824"/>
    </source>
</evidence>
<proteinExistence type="inferred from homology"/>
<dbReference type="GeneTree" id="ENSGT00940000154655"/>
<feature type="domain" description="Rad21/Rec8-like protein C-terminal eukaryotic" evidence="7">
    <location>
        <begin position="488"/>
        <end position="537"/>
    </location>
</feature>
<dbReference type="GO" id="GO:0005634">
    <property type="term" value="C:nucleus"/>
    <property type="evidence" value="ECO:0007669"/>
    <property type="project" value="UniProtKB-SubCell"/>
</dbReference>
<dbReference type="EMBL" id="JAAVVJ010000013">
    <property type="protein sequence ID" value="KAF7210309.1"/>
    <property type="molecule type" value="Genomic_DNA"/>
</dbReference>
<dbReference type="Proteomes" id="UP000694548">
    <property type="component" value="Chromosome sgr15"/>
</dbReference>
<evidence type="ECO:0000259" key="8">
    <source>
        <dbReference type="Pfam" id="PF04825"/>
    </source>
</evidence>
<evidence type="ECO:0000313" key="10">
    <source>
        <dbReference type="Ensembl" id="ENSNFUP00015010826.1"/>
    </source>
</evidence>
<accession>A0A8C6L1L7</accession>
<evidence type="ECO:0000256" key="4">
    <source>
        <dbReference type="ARBA" id="ARBA00022454"/>
    </source>
</evidence>
<protein>
    <submittedName>
        <fullName evidence="10">RAD21 cohesin complex component like 1</fullName>
    </submittedName>
    <submittedName>
        <fullName evidence="9">Transcript variant X2</fullName>
    </submittedName>
</protein>
<dbReference type="GO" id="GO:0007062">
    <property type="term" value="P:sister chromatid cohesion"/>
    <property type="evidence" value="ECO:0007669"/>
    <property type="project" value="InterPro"/>
</dbReference>
<dbReference type="RefSeq" id="XP_015823958.3">
    <property type="nucleotide sequence ID" value="XM_015968472.3"/>
</dbReference>
<dbReference type="AlphaFoldDB" id="A0A8C6L1L7"/>
<evidence type="ECO:0000313" key="9">
    <source>
        <dbReference type="EMBL" id="KAF7210309.1"/>
    </source>
</evidence>
<dbReference type="InterPro" id="IPR006909">
    <property type="entry name" value="Rad21/Rec8_C_eu"/>
</dbReference>
<name>A0A8C6L1L7_NOTFU</name>
<dbReference type="InterPro" id="IPR049589">
    <property type="entry name" value="NXP1_M-like"/>
</dbReference>
<organism evidence="10 11">
    <name type="scientific">Nothobranchius furzeri</name>
    <name type="common">Turquoise killifish</name>
    <dbReference type="NCBI Taxonomy" id="105023"/>
    <lineage>
        <taxon>Eukaryota</taxon>
        <taxon>Metazoa</taxon>
        <taxon>Chordata</taxon>
        <taxon>Craniata</taxon>
        <taxon>Vertebrata</taxon>
        <taxon>Euteleostomi</taxon>
        <taxon>Actinopterygii</taxon>
        <taxon>Neopterygii</taxon>
        <taxon>Teleostei</taxon>
        <taxon>Neoteleostei</taxon>
        <taxon>Acanthomorphata</taxon>
        <taxon>Ovalentaria</taxon>
        <taxon>Atherinomorphae</taxon>
        <taxon>Cyprinodontiformes</taxon>
        <taxon>Nothobranchiidae</taxon>
        <taxon>Nothobranchius</taxon>
    </lineage>
</organism>
<evidence type="ECO:0000256" key="2">
    <source>
        <dbReference type="ARBA" id="ARBA00004286"/>
    </source>
</evidence>
<dbReference type="GO" id="GO:1990414">
    <property type="term" value="P:replication-born double-strand break repair via sister chromatid exchange"/>
    <property type="evidence" value="ECO:0007669"/>
    <property type="project" value="TreeGrafter"/>
</dbReference>
<dbReference type="Pfam" id="PF04825">
    <property type="entry name" value="Rad21_Rec8_N"/>
    <property type="match status" value="1"/>
</dbReference>
<evidence type="ECO:0000313" key="11">
    <source>
        <dbReference type="Proteomes" id="UP000694548"/>
    </source>
</evidence>
<comment type="subcellular location">
    <subcellularLocation>
        <location evidence="2">Chromosome</location>
    </subcellularLocation>
    <subcellularLocation>
        <location evidence="1">Nucleus</location>
    </subcellularLocation>
</comment>
<dbReference type="GO" id="GO:0003682">
    <property type="term" value="F:chromatin binding"/>
    <property type="evidence" value="ECO:0007669"/>
    <property type="project" value="TreeGrafter"/>
</dbReference>